<evidence type="ECO:0000256" key="1">
    <source>
        <dbReference type="ARBA" id="ARBA00022737"/>
    </source>
</evidence>
<feature type="compositionally biased region" description="Acidic residues" evidence="4">
    <location>
        <begin position="21"/>
        <end position="32"/>
    </location>
</feature>
<evidence type="ECO:0000256" key="2">
    <source>
        <dbReference type="ARBA" id="ARBA00022803"/>
    </source>
</evidence>
<dbReference type="AlphaFoldDB" id="A0ABD3MZ39"/>
<keyword evidence="6" id="KW-1185">Reference proteome</keyword>
<dbReference type="PANTHER" id="PTHR16193:SF0">
    <property type="entry name" value="TETRATRICOPEPTIDE REPEAT PROTEIN 27"/>
    <property type="match status" value="1"/>
</dbReference>
<dbReference type="EMBL" id="JALLAZ020001662">
    <property type="protein sequence ID" value="KAL3769175.1"/>
    <property type="molecule type" value="Genomic_DNA"/>
</dbReference>
<evidence type="ECO:0000256" key="3">
    <source>
        <dbReference type="PROSITE-ProRule" id="PRU00339"/>
    </source>
</evidence>
<feature type="compositionally biased region" description="Basic and acidic residues" evidence="4">
    <location>
        <begin position="98"/>
        <end position="107"/>
    </location>
</feature>
<feature type="repeat" description="TPR" evidence="3">
    <location>
        <begin position="872"/>
        <end position="905"/>
    </location>
</feature>
<evidence type="ECO:0000313" key="6">
    <source>
        <dbReference type="Proteomes" id="UP001530315"/>
    </source>
</evidence>
<gene>
    <name evidence="5" type="ORF">ACHAW5_000645</name>
</gene>
<dbReference type="InterPro" id="IPR019734">
    <property type="entry name" value="TPR_rpt"/>
</dbReference>
<feature type="compositionally biased region" description="Low complexity" evidence="4">
    <location>
        <begin position="51"/>
        <end position="60"/>
    </location>
</feature>
<dbReference type="PANTHER" id="PTHR16193">
    <property type="entry name" value="TETRATRICOPEPTIDE REPEAT PROTEIN 27"/>
    <property type="match status" value="1"/>
</dbReference>
<dbReference type="Gene3D" id="1.25.40.10">
    <property type="entry name" value="Tetratricopeptide repeat domain"/>
    <property type="match status" value="1"/>
</dbReference>
<feature type="region of interest" description="Disordered" evidence="4">
    <location>
        <begin position="1"/>
        <end position="135"/>
    </location>
</feature>
<feature type="compositionally biased region" description="Acidic residues" evidence="4">
    <location>
        <begin position="87"/>
        <end position="97"/>
    </location>
</feature>
<dbReference type="InterPro" id="IPR011990">
    <property type="entry name" value="TPR-like_helical_dom_sf"/>
</dbReference>
<dbReference type="InterPro" id="IPR044244">
    <property type="entry name" value="TTC27/Emw1"/>
</dbReference>
<dbReference type="Pfam" id="PF13432">
    <property type="entry name" value="TPR_16"/>
    <property type="match status" value="1"/>
</dbReference>
<feature type="compositionally biased region" description="Gly residues" evidence="4">
    <location>
        <begin position="61"/>
        <end position="71"/>
    </location>
</feature>
<dbReference type="PROSITE" id="PS50005">
    <property type="entry name" value="TPR"/>
    <property type="match status" value="2"/>
</dbReference>
<keyword evidence="1" id="KW-0677">Repeat</keyword>
<feature type="compositionally biased region" description="Polar residues" evidence="4">
    <location>
        <begin position="1"/>
        <end position="15"/>
    </location>
</feature>
<dbReference type="SUPFAM" id="SSF48452">
    <property type="entry name" value="TPR-like"/>
    <property type="match status" value="1"/>
</dbReference>
<reference evidence="5 6" key="1">
    <citation type="submission" date="2024-10" db="EMBL/GenBank/DDBJ databases">
        <title>Updated reference genomes for cyclostephanoid diatoms.</title>
        <authorList>
            <person name="Roberts W.R."/>
            <person name="Alverson A.J."/>
        </authorList>
    </citation>
    <scope>NUCLEOTIDE SEQUENCE [LARGE SCALE GENOMIC DNA]</scope>
    <source>
        <strain evidence="5 6">AJA276-08</strain>
    </source>
</reference>
<evidence type="ECO:0000256" key="4">
    <source>
        <dbReference type="SAM" id="MobiDB-lite"/>
    </source>
</evidence>
<feature type="repeat" description="TPR" evidence="3">
    <location>
        <begin position="838"/>
        <end position="871"/>
    </location>
</feature>
<sequence length="1145" mass="127267">MNTAPALHTNSNQRTIGFIADDSDGSSDDDDVAFSRVDFTGVDFDDDGVEEAASSSAVAEGEGGGGGGGGVVISSSRVDDASPIGEDGVDREDDDCERDPTRVHDYSRPSNRGASSTDAPSLVSPTLPSFPFDDDRPREGCSLSSIAFFDGLNVQLTDVDEEILAIESDRLLPRPDGGIADVYDRVALFQNNTRAGKLMELFDLLENGRYADVLRSDIALGIFGNGGGGEIDDRTFGQDSMTDRIKRRALGQFSDEMSHGDAIIKCIELEIIGIASLDLFLQLNYTGPSMDWGLKPEEEKKEGHPLDGINPHGMFQSLASPENEKSTCIEYRPLSPAVTLPSILEDNASAANGSELHHEDRVRSLKETNTTNFFHNAILAELSIDGEWPFQVCVAPYFLLVGRAILSMLAEPSRPFRSWSRNIYATEDAPSSDTEASLGISSAGGSVFSACAKHLSCASLWSARAIVAHRRLISTRRDDDDGQACPTLWNEAEAMFSRCVSVFCESRVIIRDEHRNAHVASSIMLEWGLAQHHFRKLGRGKASFKKALEISGLKVEVTGAEGKRTKYQQTATAQYLVRAKRSSQNSVTDQESLDSLSKKVANIESQMIKHDDVSDDALLLEKIKFEKEGDNEHHTLSILDQSILLGLCLDVKNDNPMDGLTGEQMGAYLARVLNQHDDWMVYATALLERAWLECERTHGRERAILQIQALTDQHSNRLTLTQSTFKSVEEDSAPAQDRLRNLHGIVYPPRWDMLRDLAERYAKLGIVTSAAEIFEEIELWDEVVECYRIAGNERKAMATVRARLAERETPRMFAALGGLTNDPVYFERALELSNGKFYDAHVALGKLHFDKGDLRKSLSHFRAGLAIKPLMPAVWFRVGTICMQLGEWDTALRAFTEVVQQEPEEGDAWANVAAIHMRRKNPSEAYPALIESLKRNRNNWRVWVSKLYTCIDLKKWDEAIQTCIEVLNLKARKNSSDEIPTPEEKVIRAILGGSLQNFHDARTSRETIALDSSRRTLARARQLLEKLKLSTSEVWLYEVSARFNEEMGLMEEVYNDLMKEYRTLQSLKGWEDDPVLISKMTSLAKEIYAYHKATGMKEGLVKCKLLINGVIKKLRCASCDSESPKEVAALDALLSDLDNCITVAK</sequence>
<keyword evidence="2 3" id="KW-0802">TPR repeat</keyword>
<dbReference type="Proteomes" id="UP001530315">
    <property type="component" value="Unassembled WGS sequence"/>
</dbReference>
<dbReference type="SMART" id="SM00028">
    <property type="entry name" value="TPR"/>
    <property type="match status" value="4"/>
</dbReference>
<proteinExistence type="predicted"/>
<feature type="compositionally biased region" description="Polar residues" evidence="4">
    <location>
        <begin position="108"/>
        <end position="127"/>
    </location>
</feature>
<accession>A0ABD3MZ39</accession>
<comment type="caution">
    <text evidence="5">The sequence shown here is derived from an EMBL/GenBank/DDBJ whole genome shotgun (WGS) entry which is preliminary data.</text>
</comment>
<name>A0ABD3MZ39_9STRA</name>
<organism evidence="5 6">
    <name type="scientific">Stephanodiscus triporus</name>
    <dbReference type="NCBI Taxonomy" id="2934178"/>
    <lineage>
        <taxon>Eukaryota</taxon>
        <taxon>Sar</taxon>
        <taxon>Stramenopiles</taxon>
        <taxon>Ochrophyta</taxon>
        <taxon>Bacillariophyta</taxon>
        <taxon>Coscinodiscophyceae</taxon>
        <taxon>Thalassiosirophycidae</taxon>
        <taxon>Stephanodiscales</taxon>
        <taxon>Stephanodiscaceae</taxon>
        <taxon>Stephanodiscus</taxon>
    </lineage>
</organism>
<evidence type="ECO:0008006" key="7">
    <source>
        <dbReference type="Google" id="ProtNLM"/>
    </source>
</evidence>
<protein>
    <recommendedName>
        <fullName evidence="7">Tetratricopeptide repeat protein 27</fullName>
    </recommendedName>
</protein>
<evidence type="ECO:0000313" key="5">
    <source>
        <dbReference type="EMBL" id="KAL3769175.1"/>
    </source>
</evidence>